<organism evidence="1 2">
    <name type="scientific">Faecalicatena faecalis</name>
    <dbReference type="NCBI Taxonomy" id="2726362"/>
    <lineage>
        <taxon>Bacteria</taxon>
        <taxon>Bacillati</taxon>
        <taxon>Bacillota</taxon>
        <taxon>Clostridia</taxon>
        <taxon>Lachnospirales</taxon>
        <taxon>Lachnospiraceae</taxon>
        <taxon>Faecalicatena</taxon>
    </lineage>
</organism>
<evidence type="ECO:0000313" key="2">
    <source>
        <dbReference type="Proteomes" id="UP000723714"/>
    </source>
</evidence>
<protein>
    <submittedName>
        <fullName evidence="1">Uncharacterized protein</fullName>
    </submittedName>
</protein>
<evidence type="ECO:0000313" key="1">
    <source>
        <dbReference type="EMBL" id="MBU3877647.1"/>
    </source>
</evidence>
<comment type="caution">
    <text evidence="1">The sequence shown here is derived from an EMBL/GenBank/DDBJ whole genome shotgun (WGS) entry which is preliminary data.</text>
</comment>
<dbReference type="Proteomes" id="UP000723714">
    <property type="component" value="Unassembled WGS sequence"/>
</dbReference>
<gene>
    <name evidence="1" type="ORF">HGO97_017730</name>
</gene>
<sequence length="199" mass="23388">MMFKLLTRTNLAEKETEQESELHELVPDTYNLIPFQVYQVGIKHPDTWHVFVNPSKSFAFHDGFAKIDRSADKKCADQASLSLRWAKLKKDTNIDEYMEEVQRQYEKKQKKNKKDHFEILSIEPLDNMPHKAYLMYSSIRANHSVYRSMGQEETIMAMQLTTYCPVTKRLVIANIASTPEDFDKKNEIYKEILFSLTCH</sequence>
<accession>A0ABS6D8W8</accession>
<dbReference type="EMBL" id="JABACJ020000020">
    <property type="protein sequence ID" value="MBU3877647.1"/>
    <property type="molecule type" value="Genomic_DNA"/>
</dbReference>
<reference evidence="1 2" key="1">
    <citation type="submission" date="2021-06" db="EMBL/GenBank/DDBJ databases">
        <title>Faecalicatena sp. nov. isolated from porcine feces.</title>
        <authorList>
            <person name="Oh B.S."/>
            <person name="Lee J.H."/>
        </authorList>
    </citation>
    <scope>NUCLEOTIDE SEQUENCE [LARGE SCALE GENOMIC DNA]</scope>
    <source>
        <strain evidence="1 2">AGMB00832</strain>
    </source>
</reference>
<name>A0ABS6D8W8_9FIRM</name>
<keyword evidence="2" id="KW-1185">Reference proteome</keyword>
<proteinExistence type="predicted"/>
<dbReference type="RefSeq" id="WP_216244264.1">
    <property type="nucleotide sequence ID" value="NZ_JABACJ020000020.1"/>
</dbReference>